<evidence type="ECO:0000256" key="3">
    <source>
        <dbReference type="SAM" id="MobiDB-lite"/>
    </source>
</evidence>
<dbReference type="PANTHER" id="PTHR37813">
    <property type="entry name" value="FELS-2 PROPHAGE PROTEIN"/>
    <property type="match status" value="1"/>
</dbReference>
<dbReference type="Proteomes" id="UP000253075">
    <property type="component" value="Unassembled WGS sequence"/>
</dbReference>
<keyword evidence="2" id="KW-0175">Coiled coil</keyword>
<dbReference type="AlphaFoldDB" id="A0ABD7G4F1"/>
<evidence type="ECO:0000259" key="5">
    <source>
        <dbReference type="Pfam" id="PF10145"/>
    </source>
</evidence>
<dbReference type="NCBIfam" id="TIGR01760">
    <property type="entry name" value="tape_meas_TP901"/>
    <property type="match status" value="1"/>
</dbReference>
<keyword evidence="4" id="KW-0812">Transmembrane</keyword>
<name>A0ABD7G4F1_AERHY</name>
<dbReference type="RefSeq" id="WP_113995583.1">
    <property type="nucleotide sequence ID" value="NZ_PUTQ01000027.1"/>
</dbReference>
<evidence type="ECO:0000313" key="6">
    <source>
        <dbReference type="EMBL" id="RCF46437.1"/>
    </source>
</evidence>
<feature type="transmembrane region" description="Helical" evidence="4">
    <location>
        <begin position="633"/>
        <end position="657"/>
    </location>
</feature>
<dbReference type="Gene3D" id="1.10.287.950">
    <property type="entry name" value="Methyl-accepting chemotaxis protein"/>
    <property type="match status" value="1"/>
</dbReference>
<keyword evidence="4" id="KW-1133">Transmembrane helix</keyword>
<evidence type="ECO:0000313" key="7">
    <source>
        <dbReference type="Proteomes" id="UP000253075"/>
    </source>
</evidence>
<keyword evidence="1" id="KW-1188">Viral release from host cell</keyword>
<evidence type="ECO:0000256" key="2">
    <source>
        <dbReference type="SAM" id="Coils"/>
    </source>
</evidence>
<feature type="compositionally biased region" description="Low complexity" evidence="3">
    <location>
        <begin position="909"/>
        <end position="930"/>
    </location>
</feature>
<organism evidence="6 7">
    <name type="scientific">Aeromonas hydrophila</name>
    <dbReference type="NCBI Taxonomy" id="644"/>
    <lineage>
        <taxon>Bacteria</taxon>
        <taxon>Pseudomonadati</taxon>
        <taxon>Pseudomonadota</taxon>
        <taxon>Gammaproteobacteria</taxon>
        <taxon>Aeromonadales</taxon>
        <taxon>Aeromonadaceae</taxon>
        <taxon>Aeromonas</taxon>
    </lineage>
</organism>
<dbReference type="EMBL" id="PUTQ01000027">
    <property type="protein sequence ID" value="RCF46437.1"/>
    <property type="molecule type" value="Genomic_DNA"/>
</dbReference>
<evidence type="ECO:0000256" key="4">
    <source>
        <dbReference type="SAM" id="Phobius"/>
    </source>
</evidence>
<gene>
    <name evidence="6" type="ORF">C6C11_17180</name>
</gene>
<feature type="coiled-coil region" evidence="2">
    <location>
        <begin position="112"/>
        <end position="146"/>
    </location>
</feature>
<reference evidence="7" key="2">
    <citation type="submission" date="2018-02" db="EMBL/GenBank/DDBJ databases">
        <title>Phenotypic characterization and whole genome analysis of multidrug-resistant, extended-spectrum beta-lactamase-producing bacteria isolated from dogs in Germany.</title>
        <authorList>
            <person name="Williamson C."/>
        </authorList>
    </citation>
    <scope>NUCLEOTIDE SEQUENCE [LARGE SCALE GENOMIC DNA]</scope>
    <source>
        <strain evidence="7">AFG_SD03_1510_Ahy_093</strain>
    </source>
</reference>
<feature type="region of interest" description="Disordered" evidence="3">
    <location>
        <begin position="907"/>
        <end position="930"/>
    </location>
</feature>
<accession>A0ABD7G4F1</accession>
<proteinExistence type="predicted"/>
<sequence>MSKSLTLGIVFSSMGAGAVATTIGTVVGHLGSIEKKVVEAKSRMKELGLETVDAFAVQKKELQQAKEQLQAHQTATTSLGRSVAMARIEQEAATESLQAYRTELAGQTGRATDEQRVKLKTLREQVSQADRNLKELTKEFKEARDKGQGMTEGVMRQTERLQRLRTALEQNGVSTRNLSEHRRRITQAMRNEQATVDRLTTRYERLKAAQNAQQQARADLNSRWGDAMAAYGTARALGAPVGAFIRQDDALNSLQVAMMDKNGQVGGTYDALKRQAIELGNLLPGTTADFVGTARALMEQGVAVESVLGGGLKAASYLSVVLRMPTEEAGEMAAKLREAYKLSDDELTKMADSMQRAKFAFGMKPSDLMAASAYQAPMLNQLGISGIDNTNKMLAIQGMAAQVGLEGSSFGTNFSMMLSRLAKGPQMIEDAKKGMKGHAKGLMEDAGITFDFFDKKGNFAGLDHMVTELEKLKTIKDKLGDKAAMEVAEAMFGAEAGRPAMILAEQGMAGFRAAQERMAQQASLQQRIERTTQSSKNTIEALGGSLENLGAALAGPVVQALHPLINVLNTATGWLTEFADSNPRATKALGFLVLGLGAAITTFFALGVAMSFGRVLVSGLQVFSLMTRIGGGAAWLGGVLRGPLLGALGVARVAVIALGRAMLMNPIGLIITGIAAGAYLVYRYWTPIKGFFLGLWSGIRSGFVSAWNGVTSIFTGIWNQITSAFSGGIAGVGKLIVNWSPMGLFYKAFSGVLSWFGVDLPKNFTDFGTNIISGLTNGIKSAIGGAVTAIGDFASGLKSKFTNLLGIQSPSRVFMGFGGNIGDGAALGILKSVPGVQGAAGRLAGVALAGAVAASNTAVAGVNSSIQTRQPIEPPRLEAPAAQVLRPVTPTPMTRVELPRVGVPRLDVSQPSSQAASPAPMPQAAPALAPQPTVSVTVPRIELPRLEAPRQADASQPARPAAPVVMPQMSMPRAELPRQAAPMPIQTPVVSMPPLPRIELPRLELPGLNMAALPAARLVASVSMPQANAPSPVRFELPRLESPMQAAQPVVPAAMQRAGEVNQVLSRRESAASTAASAGAGQGGMTIHFSPSISVGGDNGGGDVRGQVQEGLKLSMRELEQMIRRLQAEQQRRAF</sequence>
<feature type="coiled-coil region" evidence="2">
    <location>
        <begin position="189"/>
        <end position="223"/>
    </location>
</feature>
<dbReference type="PANTHER" id="PTHR37813:SF1">
    <property type="entry name" value="FELS-2 PROPHAGE PROTEIN"/>
    <property type="match status" value="1"/>
</dbReference>
<feature type="transmembrane region" description="Helical" evidence="4">
    <location>
        <begin position="588"/>
        <end position="612"/>
    </location>
</feature>
<comment type="caution">
    <text evidence="6">The sequence shown here is derived from an EMBL/GenBank/DDBJ whole genome shotgun (WGS) entry which is preliminary data.</text>
</comment>
<protein>
    <submittedName>
        <fullName evidence="6">Phage tail tape measure protein</fullName>
    </submittedName>
</protein>
<dbReference type="Pfam" id="PF10145">
    <property type="entry name" value="PhageMin_Tail"/>
    <property type="match status" value="1"/>
</dbReference>
<dbReference type="InterPro" id="IPR010090">
    <property type="entry name" value="Phage_tape_meas"/>
</dbReference>
<reference evidence="6 7" key="1">
    <citation type="journal article" date="2018" name="PLoS ONE">
        <title>Phenotypic characterization and whole genome analysis of extended-spectrum beta-lactamase-producing bacteria isolated from dogs in Germany.</title>
        <authorList>
            <person name="Boehmer T."/>
            <person name="Vogler A.J."/>
            <person name="Thomas A."/>
            <person name="Sauer S."/>
            <person name="Hergenroether M."/>
            <person name="Straubinger R.K."/>
            <person name="Birdsell D."/>
            <person name="Keim P."/>
            <person name="Sahl J.W."/>
            <person name="Williamson C.H."/>
            <person name="Riehm J.M."/>
        </authorList>
    </citation>
    <scope>NUCLEOTIDE SEQUENCE [LARGE SCALE GENOMIC DNA]</scope>
    <source>
        <strain evidence="6 7">AFG_SD03_1510_Ahy_093</strain>
    </source>
</reference>
<keyword evidence="4" id="KW-0472">Membrane</keyword>
<feature type="domain" description="Phage tail tape measure protein" evidence="5">
    <location>
        <begin position="274"/>
        <end position="493"/>
    </location>
</feature>
<evidence type="ECO:0000256" key="1">
    <source>
        <dbReference type="ARBA" id="ARBA00022612"/>
    </source>
</evidence>
<feature type="transmembrane region" description="Helical" evidence="4">
    <location>
        <begin position="663"/>
        <end position="682"/>
    </location>
</feature>